<evidence type="ECO:0000313" key="3">
    <source>
        <dbReference type="Proteomes" id="UP000321234"/>
    </source>
</evidence>
<feature type="region of interest" description="Disordered" evidence="1">
    <location>
        <begin position="20"/>
        <end position="44"/>
    </location>
</feature>
<dbReference type="RefSeq" id="WP_147926927.1">
    <property type="nucleotide sequence ID" value="NZ_VKAC01000007.1"/>
</dbReference>
<dbReference type="OrthoDB" id="4928804at2"/>
<reference evidence="2 3" key="1">
    <citation type="submission" date="2019-07" db="EMBL/GenBank/DDBJ databases">
        <title>Quadrisphaera sp. strain DD2A genome sequencing and assembly.</title>
        <authorList>
            <person name="Kim I."/>
        </authorList>
    </citation>
    <scope>NUCLEOTIDE SEQUENCE [LARGE SCALE GENOMIC DNA]</scope>
    <source>
        <strain evidence="2 3">DD2A</strain>
    </source>
</reference>
<dbReference type="Proteomes" id="UP000321234">
    <property type="component" value="Unassembled WGS sequence"/>
</dbReference>
<sequence length="192" mass="20140">MKDELLATAARSLAAAVASAARGGHLDEPLPADSMPGGAPPTVREGARGAAYDLAFVPHTLSGRPLDDDPPAAKDADLLGDDPGGALSALAERAVAAVRAHEDPASTTHLSYGDLPAQYYVRDITGYYGVLALDVCAVTGEEPPEDLVEGLWEHLLPFAEDWRVIGVFGPRVEVADDAPLLDRLRGLTGRRP</sequence>
<organism evidence="2 3">
    <name type="scientific">Quadrisphaera setariae</name>
    <dbReference type="NCBI Taxonomy" id="2593304"/>
    <lineage>
        <taxon>Bacteria</taxon>
        <taxon>Bacillati</taxon>
        <taxon>Actinomycetota</taxon>
        <taxon>Actinomycetes</taxon>
        <taxon>Kineosporiales</taxon>
        <taxon>Kineosporiaceae</taxon>
        <taxon>Quadrisphaera</taxon>
    </lineage>
</organism>
<name>A0A5C8ZF83_9ACTN</name>
<dbReference type="AlphaFoldDB" id="A0A5C8ZF83"/>
<evidence type="ECO:0000313" key="2">
    <source>
        <dbReference type="EMBL" id="TXR55873.1"/>
    </source>
</evidence>
<accession>A0A5C8ZF83</accession>
<dbReference type="EMBL" id="VKAC01000007">
    <property type="protein sequence ID" value="TXR55873.1"/>
    <property type="molecule type" value="Genomic_DNA"/>
</dbReference>
<keyword evidence="3" id="KW-1185">Reference proteome</keyword>
<evidence type="ECO:0000256" key="1">
    <source>
        <dbReference type="SAM" id="MobiDB-lite"/>
    </source>
</evidence>
<proteinExistence type="predicted"/>
<gene>
    <name evidence="2" type="ORF">FMM08_13785</name>
</gene>
<comment type="caution">
    <text evidence="2">The sequence shown here is derived from an EMBL/GenBank/DDBJ whole genome shotgun (WGS) entry which is preliminary data.</text>
</comment>
<protein>
    <submittedName>
        <fullName evidence="2">Uncharacterized protein</fullName>
    </submittedName>
</protein>